<organism evidence="8 9">
    <name type="scientific">Sporosarcina gallistercoris</name>
    <dbReference type="NCBI Taxonomy" id="2762245"/>
    <lineage>
        <taxon>Bacteria</taxon>
        <taxon>Bacillati</taxon>
        <taxon>Bacillota</taxon>
        <taxon>Bacilli</taxon>
        <taxon>Bacillales</taxon>
        <taxon>Caryophanaceae</taxon>
        <taxon>Sporosarcina</taxon>
    </lineage>
</organism>
<dbReference type="InterPro" id="IPR039425">
    <property type="entry name" value="RNA_pol_sigma-70-like"/>
</dbReference>
<keyword evidence="9" id="KW-1185">Reference proteome</keyword>
<dbReference type="InterPro" id="IPR036388">
    <property type="entry name" value="WH-like_DNA-bd_sf"/>
</dbReference>
<comment type="caution">
    <text evidence="8">The sequence shown here is derived from an EMBL/GenBank/DDBJ whole genome shotgun (WGS) entry which is preliminary data.</text>
</comment>
<dbReference type="Pfam" id="PF08281">
    <property type="entry name" value="Sigma70_r4_2"/>
    <property type="match status" value="1"/>
</dbReference>
<sequence length="171" mass="20026">MSAEQWFEDYADAVYSYILMQVRNRHIAEELTQETFVKVVEKGHQFDGRSAVKTWIFRIAYTTTLNHYRKKHPLTHYLDKEFHIFGSHPSTQETALLNAQETQFYEALRKLKKSYQQVILLRHIHGFSTKDAAAILDSSEGKVKMSLKRAIAAFKKELEKGGMSHETLYRR</sequence>
<gene>
    <name evidence="8" type="ORF">H9659_07335</name>
</gene>
<dbReference type="InterPro" id="IPR014284">
    <property type="entry name" value="RNA_pol_sigma-70_dom"/>
</dbReference>
<comment type="similarity">
    <text evidence="1">Belongs to the sigma-70 factor family. ECF subfamily.</text>
</comment>
<keyword evidence="5" id="KW-0804">Transcription</keyword>
<evidence type="ECO:0000313" key="9">
    <source>
        <dbReference type="Proteomes" id="UP000659496"/>
    </source>
</evidence>
<protein>
    <submittedName>
        <fullName evidence="8">Sigma-70 family RNA polymerase sigma factor</fullName>
    </submittedName>
</protein>
<keyword evidence="2" id="KW-0805">Transcription regulation</keyword>
<keyword evidence="4" id="KW-0238">DNA-binding</keyword>
<dbReference type="SUPFAM" id="SSF88659">
    <property type="entry name" value="Sigma3 and sigma4 domains of RNA polymerase sigma factors"/>
    <property type="match status" value="1"/>
</dbReference>
<dbReference type="InterPro" id="IPR013249">
    <property type="entry name" value="RNA_pol_sigma70_r4_t2"/>
</dbReference>
<feature type="domain" description="RNA polymerase sigma-70 region 2" evidence="6">
    <location>
        <begin position="7"/>
        <end position="71"/>
    </location>
</feature>
<evidence type="ECO:0000313" key="8">
    <source>
        <dbReference type="EMBL" id="MBD7908136.1"/>
    </source>
</evidence>
<proteinExistence type="inferred from homology"/>
<name>A0ABR8PJ02_9BACL</name>
<evidence type="ECO:0000256" key="1">
    <source>
        <dbReference type="ARBA" id="ARBA00010641"/>
    </source>
</evidence>
<reference evidence="8 9" key="1">
    <citation type="submission" date="2020-08" db="EMBL/GenBank/DDBJ databases">
        <title>A Genomic Blueprint of the Chicken Gut Microbiome.</title>
        <authorList>
            <person name="Gilroy R."/>
            <person name="Ravi A."/>
            <person name="Getino M."/>
            <person name="Pursley I."/>
            <person name="Horton D.L."/>
            <person name="Alikhan N.-F."/>
            <person name="Baker D."/>
            <person name="Gharbi K."/>
            <person name="Hall N."/>
            <person name="Watson M."/>
            <person name="Adriaenssens E.M."/>
            <person name="Foster-Nyarko E."/>
            <person name="Jarju S."/>
            <person name="Secka A."/>
            <person name="Antonio M."/>
            <person name="Oren A."/>
            <person name="Chaudhuri R."/>
            <person name="La Ragione R.M."/>
            <person name="Hildebrand F."/>
            <person name="Pallen M.J."/>
        </authorList>
    </citation>
    <scope>NUCLEOTIDE SEQUENCE [LARGE SCALE GENOMIC DNA]</scope>
    <source>
        <strain evidence="8 9">Sa3CUA8</strain>
    </source>
</reference>
<keyword evidence="3" id="KW-0731">Sigma factor</keyword>
<evidence type="ECO:0000259" key="6">
    <source>
        <dbReference type="Pfam" id="PF04542"/>
    </source>
</evidence>
<dbReference type="Pfam" id="PF04542">
    <property type="entry name" value="Sigma70_r2"/>
    <property type="match status" value="1"/>
</dbReference>
<dbReference type="NCBIfam" id="TIGR02937">
    <property type="entry name" value="sigma70-ECF"/>
    <property type="match status" value="1"/>
</dbReference>
<dbReference type="Gene3D" id="1.10.1740.10">
    <property type="match status" value="1"/>
</dbReference>
<dbReference type="PANTHER" id="PTHR43133">
    <property type="entry name" value="RNA POLYMERASE ECF-TYPE SIGMA FACTO"/>
    <property type="match status" value="1"/>
</dbReference>
<evidence type="ECO:0000256" key="4">
    <source>
        <dbReference type="ARBA" id="ARBA00023125"/>
    </source>
</evidence>
<evidence type="ECO:0000256" key="3">
    <source>
        <dbReference type="ARBA" id="ARBA00023082"/>
    </source>
</evidence>
<evidence type="ECO:0000256" key="2">
    <source>
        <dbReference type="ARBA" id="ARBA00023015"/>
    </source>
</evidence>
<dbReference type="SUPFAM" id="SSF88946">
    <property type="entry name" value="Sigma2 domain of RNA polymerase sigma factors"/>
    <property type="match status" value="1"/>
</dbReference>
<dbReference type="Proteomes" id="UP000659496">
    <property type="component" value="Unassembled WGS sequence"/>
</dbReference>
<dbReference type="Gene3D" id="1.10.10.10">
    <property type="entry name" value="Winged helix-like DNA-binding domain superfamily/Winged helix DNA-binding domain"/>
    <property type="match status" value="1"/>
</dbReference>
<dbReference type="InterPro" id="IPR013324">
    <property type="entry name" value="RNA_pol_sigma_r3/r4-like"/>
</dbReference>
<accession>A0ABR8PJ02</accession>
<feature type="domain" description="RNA polymerase sigma factor 70 region 4 type 2" evidence="7">
    <location>
        <begin position="103"/>
        <end position="152"/>
    </location>
</feature>
<evidence type="ECO:0000259" key="7">
    <source>
        <dbReference type="Pfam" id="PF08281"/>
    </source>
</evidence>
<dbReference type="InterPro" id="IPR013325">
    <property type="entry name" value="RNA_pol_sigma_r2"/>
</dbReference>
<dbReference type="EMBL" id="JACSQY010000004">
    <property type="protein sequence ID" value="MBD7908136.1"/>
    <property type="molecule type" value="Genomic_DNA"/>
</dbReference>
<dbReference type="RefSeq" id="WP_191689287.1">
    <property type="nucleotide sequence ID" value="NZ_JACSQY010000004.1"/>
</dbReference>
<evidence type="ECO:0000256" key="5">
    <source>
        <dbReference type="ARBA" id="ARBA00023163"/>
    </source>
</evidence>
<dbReference type="PANTHER" id="PTHR43133:SF8">
    <property type="entry name" value="RNA POLYMERASE SIGMA FACTOR HI_1459-RELATED"/>
    <property type="match status" value="1"/>
</dbReference>
<dbReference type="CDD" id="cd06171">
    <property type="entry name" value="Sigma70_r4"/>
    <property type="match status" value="1"/>
</dbReference>
<dbReference type="InterPro" id="IPR007627">
    <property type="entry name" value="RNA_pol_sigma70_r2"/>
</dbReference>